<keyword evidence="3" id="KW-1003">Cell membrane</keyword>
<dbReference type="InterPro" id="IPR007387">
    <property type="entry name" value="TRAP_DctQ"/>
</dbReference>
<name>W1ND17_9GAMM</name>
<dbReference type="STRING" id="1178482.AR456_10170"/>
<sequence length="185" mass="19831">MTSSGEFSDPVSAPRTPAGPLDRVLDGLAHLCILVAGVLLVYLIASFGWLVFGRYILNNTPTWVEQSALLCVVYITCLGAAAGVRQGTHLSIEMVREAMPAIPRLVMFHLADLFVIAFGGFMSWQGGLLVMDNLDRAIPMIGLSESWRAAPLVICGVLMVVFSVANIVGRGLSVPSSTSHSEEEQ</sequence>
<keyword evidence="7 9" id="KW-0472">Membrane</keyword>
<dbReference type="OrthoDB" id="2085311at2"/>
<dbReference type="GO" id="GO:0022857">
    <property type="term" value="F:transmembrane transporter activity"/>
    <property type="evidence" value="ECO:0007669"/>
    <property type="project" value="UniProtKB-UniRule"/>
</dbReference>
<evidence type="ECO:0000256" key="2">
    <source>
        <dbReference type="ARBA" id="ARBA00022448"/>
    </source>
</evidence>
<evidence type="ECO:0000256" key="5">
    <source>
        <dbReference type="ARBA" id="ARBA00022692"/>
    </source>
</evidence>
<dbReference type="eggNOG" id="COG3090">
    <property type="taxonomic scope" value="Bacteria"/>
</dbReference>
<dbReference type="InterPro" id="IPR055348">
    <property type="entry name" value="DctQ"/>
</dbReference>
<evidence type="ECO:0000313" key="11">
    <source>
        <dbReference type="EMBL" id="ERL52885.1"/>
    </source>
</evidence>
<comment type="subunit">
    <text evidence="9">The complex comprises the extracytoplasmic solute receptor protein and the two transmembrane proteins.</text>
</comment>
<feature type="transmembrane region" description="Helical" evidence="9">
    <location>
        <begin position="31"/>
        <end position="57"/>
    </location>
</feature>
<keyword evidence="2 9" id="KW-0813">Transport</keyword>
<organism evidence="11 12">
    <name type="scientific">Halomonas huangheensis</name>
    <dbReference type="NCBI Taxonomy" id="1178482"/>
    <lineage>
        <taxon>Bacteria</taxon>
        <taxon>Pseudomonadati</taxon>
        <taxon>Pseudomonadota</taxon>
        <taxon>Gammaproteobacteria</taxon>
        <taxon>Oceanospirillales</taxon>
        <taxon>Halomonadaceae</taxon>
        <taxon>Halomonas</taxon>
    </lineage>
</organism>
<keyword evidence="12" id="KW-1185">Reference proteome</keyword>
<dbReference type="Pfam" id="PF04290">
    <property type="entry name" value="DctQ"/>
    <property type="match status" value="1"/>
</dbReference>
<evidence type="ECO:0000313" key="12">
    <source>
        <dbReference type="Proteomes" id="UP000019113"/>
    </source>
</evidence>
<dbReference type="PANTHER" id="PTHR35011:SF11">
    <property type="entry name" value="TRAP TRANSPORTER SMALL PERMEASE PROTEIN"/>
    <property type="match status" value="1"/>
</dbReference>
<evidence type="ECO:0000256" key="1">
    <source>
        <dbReference type="ARBA" id="ARBA00004429"/>
    </source>
</evidence>
<feature type="transmembrane region" description="Helical" evidence="9">
    <location>
        <begin position="63"/>
        <end position="84"/>
    </location>
</feature>
<accession>W1ND17</accession>
<evidence type="ECO:0000259" key="10">
    <source>
        <dbReference type="Pfam" id="PF04290"/>
    </source>
</evidence>
<comment type="caution">
    <text evidence="11">The sequence shown here is derived from an EMBL/GenBank/DDBJ whole genome shotgun (WGS) entry which is preliminary data.</text>
</comment>
<comment type="function">
    <text evidence="9">Part of the tripartite ATP-independent periplasmic (TRAP) transport system.</text>
</comment>
<dbReference type="GO" id="GO:0015740">
    <property type="term" value="P:C4-dicarboxylate transport"/>
    <property type="evidence" value="ECO:0007669"/>
    <property type="project" value="TreeGrafter"/>
</dbReference>
<feature type="domain" description="Tripartite ATP-independent periplasmic transporters DctQ component" evidence="10">
    <location>
        <begin position="45"/>
        <end position="169"/>
    </location>
</feature>
<dbReference type="GO" id="GO:0005886">
    <property type="term" value="C:plasma membrane"/>
    <property type="evidence" value="ECO:0007669"/>
    <property type="project" value="UniProtKB-SubCell"/>
</dbReference>
<dbReference type="PATRIC" id="fig|1178482.3.peg.565"/>
<evidence type="ECO:0000256" key="3">
    <source>
        <dbReference type="ARBA" id="ARBA00022475"/>
    </source>
</evidence>
<feature type="transmembrane region" description="Helical" evidence="9">
    <location>
        <begin position="149"/>
        <end position="169"/>
    </location>
</feature>
<dbReference type="KEGG" id="hhu:AR456_10170"/>
<proteinExistence type="inferred from homology"/>
<keyword evidence="4 9" id="KW-0997">Cell inner membrane</keyword>
<comment type="subcellular location">
    <subcellularLocation>
        <location evidence="1 9">Cell inner membrane</location>
        <topology evidence="1 9">Multi-pass membrane protein</topology>
    </subcellularLocation>
</comment>
<evidence type="ECO:0000256" key="7">
    <source>
        <dbReference type="ARBA" id="ARBA00023136"/>
    </source>
</evidence>
<keyword evidence="5 9" id="KW-0812">Transmembrane</keyword>
<protein>
    <recommendedName>
        <fullName evidence="9">TRAP transporter small permease protein</fullName>
    </recommendedName>
</protein>
<dbReference type="Proteomes" id="UP000019113">
    <property type="component" value="Unassembled WGS sequence"/>
</dbReference>
<keyword evidence="6 9" id="KW-1133">Transmembrane helix</keyword>
<dbReference type="EMBL" id="AVBC01000014">
    <property type="protein sequence ID" value="ERL52885.1"/>
    <property type="molecule type" value="Genomic_DNA"/>
</dbReference>
<dbReference type="PANTHER" id="PTHR35011">
    <property type="entry name" value="2,3-DIKETO-L-GULONATE TRAP TRANSPORTER SMALL PERMEASE PROTEIN YIAM"/>
    <property type="match status" value="1"/>
</dbReference>
<evidence type="ECO:0000256" key="9">
    <source>
        <dbReference type="RuleBase" id="RU369079"/>
    </source>
</evidence>
<reference evidence="11 12" key="1">
    <citation type="submission" date="2013-08" db="EMBL/GenBank/DDBJ databases">
        <title>draft genome of Halomonas huanghegensis, strain BJGMM-B45T.</title>
        <authorList>
            <person name="Miao C."/>
            <person name="Wan Y."/>
            <person name="Jin W."/>
        </authorList>
    </citation>
    <scope>NUCLEOTIDE SEQUENCE [LARGE SCALE GENOMIC DNA]</scope>
    <source>
        <strain evidence="11 12">BJGMM-B45</strain>
    </source>
</reference>
<comment type="similarity">
    <text evidence="8 9">Belongs to the TRAP transporter small permease family.</text>
</comment>
<evidence type="ECO:0000256" key="6">
    <source>
        <dbReference type="ARBA" id="ARBA00022989"/>
    </source>
</evidence>
<dbReference type="RefSeq" id="WP_021817512.1">
    <property type="nucleotide sequence ID" value="NZ_AVBC01000014.1"/>
</dbReference>
<gene>
    <name evidence="11" type="ORF">BJB45_16530</name>
</gene>
<evidence type="ECO:0000256" key="8">
    <source>
        <dbReference type="ARBA" id="ARBA00038436"/>
    </source>
</evidence>
<feature type="transmembrane region" description="Helical" evidence="9">
    <location>
        <begin position="105"/>
        <end position="124"/>
    </location>
</feature>
<dbReference type="AlphaFoldDB" id="W1ND17"/>
<evidence type="ECO:0000256" key="4">
    <source>
        <dbReference type="ARBA" id="ARBA00022519"/>
    </source>
</evidence>